<dbReference type="InterPro" id="IPR002524">
    <property type="entry name" value="Cation_efflux"/>
</dbReference>
<dbReference type="AlphaFoldDB" id="A0A4V5N0I2"/>
<evidence type="ECO:0000256" key="7">
    <source>
        <dbReference type="ARBA" id="ARBA00023136"/>
    </source>
</evidence>
<feature type="domain" description="Cation efflux protein transmembrane" evidence="9">
    <location>
        <begin position="32"/>
        <end position="221"/>
    </location>
</feature>
<comment type="caution">
    <text evidence="11">The sequence shown here is derived from an EMBL/GenBank/DDBJ whole genome shotgun (WGS) entry which is preliminary data.</text>
</comment>
<dbReference type="GO" id="GO:0005385">
    <property type="term" value="F:zinc ion transmembrane transporter activity"/>
    <property type="evidence" value="ECO:0007669"/>
    <property type="project" value="TreeGrafter"/>
</dbReference>
<gene>
    <name evidence="11" type="ORF">FCI23_09500</name>
</gene>
<dbReference type="InterPro" id="IPR027470">
    <property type="entry name" value="Cation_efflux_CTD"/>
</dbReference>
<dbReference type="EMBL" id="SUMC01000006">
    <property type="protein sequence ID" value="TKA12019.1"/>
    <property type="molecule type" value="Genomic_DNA"/>
</dbReference>
<comment type="subcellular location">
    <subcellularLocation>
        <location evidence="1">Membrane</location>
        <topology evidence="1">Multi-pass membrane protein</topology>
    </subcellularLocation>
</comment>
<dbReference type="Proteomes" id="UP000305778">
    <property type="component" value="Unassembled WGS sequence"/>
</dbReference>
<dbReference type="GO" id="GO:0005886">
    <property type="term" value="C:plasma membrane"/>
    <property type="evidence" value="ECO:0007669"/>
    <property type="project" value="TreeGrafter"/>
</dbReference>
<keyword evidence="7 8" id="KW-0472">Membrane</keyword>
<evidence type="ECO:0000256" key="4">
    <source>
        <dbReference type="ARBA" id="ARBA00022692"/>
    </source>
</evidence>
<comment type="similarity">
    <text evidence="2">Belongs to the cation diffusion facilitator (CDF) transporter (TC 2.A.4) family. SLC30A subfamily.</text>
</comment>
<evidence type="ECO:0000256" key="5">
    <source>
        <dbReference type="ARBA" id="ARBA00022989"/>
    </source>
</evidence>
<dbReference type="Gene3D" id="1.20.1510.10">
    <property type="entry name" value="Cation efflux protein transmembrane domain"/>
    <property type="match status" value="1"/>
</dbReference>
<name>A0A4V5N0I2_9ACTN</name>
<dbReference type="PANTHER" id="PTHR11562">
    <property type="entry name" value="CATION EFFLUX PROTEIN/ ZINC TRANSPORTER"/>
    <property type="match status" value="1"/>
</dbReference>
<dbReference type="InterPro" id="IPR050681">
    <property type="entry name" value="CDF/SLC30A"/>
</dbReference>
<dbReference type="Pfam" id="PF16916">
    <property type="entry name" value="ZT_dimer"/>
    <property type="match status" value="1"/>
</dbReference>
<dbReference type="InterPro" id="IPR027469">
    <property type="entry name" value="Cation_efflux_TMD_sf"/>
</dbReference>
<protein>
    <submittedName>
        <fullName evidence="11">Cation transporter</fullName>
    </submittedName>
</protein>
<dbReference type="OrthoDB" id="9809646at2"/>
<dbReference type="SUPFAM" id="SSF161111">
    <property type="entry name" value="Cation efflux protein transmembrane domain-like"/>
    <property type="match status" value="1"/>
</dbReference>
<evidence type="ECO:0000256" key="8">
    <source>
        <dbReference type="SAM" id="Phobius"/>
    </source>
</evidence>
<proteinExistence type="inferred from homology"/>
<keyword evidence="3" id="KW-0813">Transport</keyword>
<keyword evidence="5 8" id="KW-1133">Transmembrane helix</keyword>
<dbReference type="PANTHER" id="PTHR11562:SF17">
    <property type="entry name" value="RE54080P-RELATED"/>
    <property type="match status" value="1"/>
</dbReference>
<sequence>MGAGHSHSHSHGPAPREVTGTAAAAYRGRLRTALGITLLVLATEIVGSVVTGSLALLADAGHMATDAAGIVMSLVAVHFANRPPSERRTFGLARAEILSAVLNAALLFGVGAYIFYEAVHRLISPADVAGGTTIVFGLIGLAANTVSLTLLMRGQGESLTVRGAFLEVMADALGSLAVVVAALVILTTGWRQADPTASLLIGLMIVPRTWKLLREAVDVLLEAAPRDVDMAEVRAHILALPEVEGLHDLHVWTITSGMPVLSAHVVVSQDALNSVGHEKLLHDLQGCLGDHFDVAHCTFQLEPRGHAEHEAKLCH</sequence>
<dbReference type="Pfam" id="PF01545">
    <property type="entry name" value="Cation_efflux"/>
    <property type="match status" value="1"/>
</dbReference>
<organism evidence="11 12">
    <name type="scientific">Actinacidiphila oryziradicis</name>
    <dbReference type="NCBI Taxonomy" id="2571141"/>
    <lineage>
        <taxon>Bacteria</taxon>
        <taxon>Bacillati</taxon>
        <taxon>Actinomycetota</taxon>
        <taxon>Actinomycetes</taxon>
        <taxon>Kitasatosporales</taxon>
        <taxon>Streptomycetaceae</taxon>
        <taxon>Actinacidiphila</taxon>
    </lineage>
</organism>
<keyword evidence="6" id="KW-0406">Ion transport</keyword>
<evidence type="ECO:0000313" key="11">
    <source>
        <dbReference type="EMBL" id="TKA12019.1"/>
    </source>
</evidence>
<evidence type="ECO:0000256" key="6">
    <source>
        <dbReference type="ARBA" id="ARBA00023065"/>
    </source>
</evidence>
<feature type="transmembrane region" description="Helical" evidence="8">
    <location>
        <begin position="164"/>
        <end position="190"/>
    </location>
</feature>
<accession>A0A4V5N0I2</accession>
<feature type="transmembrane region" description="Helical" evidence="8">
    <location>
        <begin position="36"/>
        <end position="57"/>
    </location>
</feature>
<evidence type="ECO:0000256" key="2">
    <source>
        <dbReference type="ARBA" id="ARBA00008873"/>
    </source>
</evidence>
<reference evidence="11 12" key="1">
    <citation type="submission" date="2019-04" db="EMBL/GenBank/DDBJ databases">
        <title>Streptomyces oryziradicis sp. nov., a novel actinomycete isolated from rhizosphere soil of rice (Oryza sativa L.).</title>
        <authorList>
            <person name="Li C."/>
        </authorList>
    </citation>
    <scope>NUCLEOTIDE SEQUENCE [LARGE SCALE GENOMIC DNA]</scope>
    <source>
        <strain evidence="11 12">NEAU-C40</strain>
    </source>
</reference>
<dbReference type="SUPFAM" id="SSF160240">
    <property type="entry name" value="Cation efflux protein cytoplasmic domain-like"/>
    <property type="match status" value="1"/>
</dbReference>
<evidence type="ECO:0000256" key="3">
    <source>
        <dbReference type="ARBA" id="ARBA00022448"/>
    </source>
</evidence>
<evidence type="ECO:0000259" key="10">
    <source>
        <dbReference type="Pfam" id="PF16916"/>
    </source>
</evidence>
<dbReference type="InterPro" id="IPR058533">
    <property type="entry name" value="Cation_efflux_TM"/>
</dbReference>
<keyword evidence="12" id="KW-1185">Reference proteome</keyword>
<dbReference type="NCBIfam" id="TIGR01297">
    <property type="entry name" value="CDF"/>
    <property type="match status" value="1"/>
</dbReference>
<feature type="transmembrane region" description="Helical" evidence="8">
    <location>
        <begin position="128"/>
        <end position="152"/>
    </location>
</feature>
<feature type="transmembrane region" description="Helical" evidence="8">
    <location>
        <begin position="92"/>
        <end position="116"/>
    </location>
</feature>
<evidence type="ECO:0000313" key="12">
    <source>
        <dbReference type="Proteomes" id="UP000305778"/>
    </source>
</evidence>
<evidence type="ECO:0000259" key="9">
    <source>
        <dbReference type="Pfam" id="PF01545"/>
    </source>
</evidence>
<feature type="domain" description="Cation efflux protein cytoplasmic" evidence="10">
    <location>
        <begin position="225"/>
        <end position="303"/>
    </location>
</feature>
<evidence type="ECO:0000256" key="1">
    <source>
        <dbReference type="ARBA" id="ARBA00004141"/>
    </source>
</evidence>
<dbReference type="RefSeq" id="WP_136723014.1">
    <property type="nucleotide sequence ID" value="NZ_SUMC01000006.1"/>
</dbReference>
<keyword evidence="4 8" id="KW-0812">Transmembrane</keyword>
<dbReference type="InterPro" id="IPR036837">
    <property type="entry name" value="Cation_efflux_CTD_sf"/>
</dbReference>